<keyword evidence="2" id="KW-0479">Metal-binding</keyword>
<dbReference type="Gene3D" id="4.10.240.10">
    <property type="entry name" value="Zn(2)-C6 fungal-type DNA-binding domain"/>
    <property type="match status" value="1"/>
</dbReference>
<dbReference type="PROSITE" id="PS00463">
    <property type="entry name" value="ZN2_CY6_FUNGAL_1"/>
    <property type="match status" value="1"/>
</dbReference>
<reference evidence="10 11" key="1">
    <citation type="submission" date="2015-01" db="EMBL/GenBank/DDBJ databases">
        <title>The Genome Sequence of Exophiala xenobiotica CBS118157.</title>
        <authorList>
            <consortium name="The Broad Institute Genomics Platform"/>
            <person name="Cuomo C."/>
            <person name="de Hoog S."/>
            <person name="Gorbushina A."/>
            <person name="Stielow B."/>
            <person name="Teixiera M."/>
            <person name="Abouelleil A."/>
            <person name="Chapman S.B."/>
            <person name="Priest M."/>
            <person name="Young S.K."/>
            <person name="Wortman J."/>
            <person name="Nusbaum C."/>
            <person name="Birren B."/>
        </authorList>
    </citation>
    <scope>NUCLEOTIDE SEQUENCE [LARGE SCALE GENOMIC DNA]</scope>
    <source>
        <strain evidence="10 11">CBS 118157</strain>
    </source>
</reference>
<evidence type="ECO:0000256" key="8">
    <source>
        <dbReference type="SAM" id="MobiDB-lite"/>
    </source>
</evidence>
<feature type="domain" description="Zn(2)-C6 fungal-type" evidence="9">
    <location>
        <begin position="16"/>
        <end position="46"/>
    </location>
</feature>
<evidence type="ECO:0000256" key="3">
    <source>
        <dbReference type="ARBA" id="ARBA00022833"/>
    </source>
</evidence>
<dbReference type="GO" id="GO:0008270">
    <property type="term" value="F:zinc ion binding"/>
    <property type="evidence" value="ECO:0007669"/>
    <property type="project" value="InterPro"/>
</dbReference>
<organism evidence="10 11">
    <name type="scientific">Exophiala xenobiotica</name>
    <dbReference type="NCBI Taxonomy" id="348802"/>
    <lineage>
        <taxon>Eukaryota</taxon>
        <taxon>Fungi</taxon>
        <taxon>Dikarya</taxon>
        <taxon>Ascomycota</taxon>
        <taxon>Pezizomycotina</taxon>
        <taxon>Eurotiomycetes</taxon>
        <taxon>Chaetothyriomycetidae</taxon>
        <taxon>Chaetothyriales</taxon>
        <taxon>Herpotrichiellaceae</taxon>
        <taxon>Exophiala</taxon>
    </lineage>
</organism>
<keyword evidence="7" id="KW-0539">Nucleus</keyword>
<dbReference type="GO" id="GO:0006351">
    <property type="term" value="P:DNA-templated transcription"/>
    <property type="evidence" value="ECO:0007669"/>
    <property type="project" value="InterPro"/>
</dbReference>
<evidence type="ECO:0000256" key="7">
    <source>
        <dbReference type="ARBA" id="ARBA00023242"/>
    </source>
</evidence>
<evidence type="ECO:0000256" key="5">
    <source>
        <dbReference type="ARBA" id="ARBA00023125"/>
    </source>
</evidence>
<accession>A0A0D2C162</accession>
<gene>
    <name evidence="10" type="ORF">PV05_02993</name>
</gene>
<dbReference type="CDD" id="cd00067">
    <property type="entry name" value="GAL4"/>
    <property type="match status" value="1"/>
</dbReference>
<dbReference type="RefSeq" id="XP_013319065.1">
    <property type="nucleotide sequence ID" value="XM_013463611.1"/>
</dbReference>
<evidence type="ECO:0000256" key="2">
    <source>
        <dbReference type="ARBA" id="ARBA00022723"/>
    </source>
</evidence>
<dbReference type="GeneID" id="25324901"/>
<evidence type="ECO:0000256" key="4">
    <source>
        <dbReference type="ARBA" id="ARBA00023015"/>
    </source>
</evidence>
<dbReference type="GO" id="GO:0043565">
    <property type="term" value="F:sequence-specific DNA binding"/>
    <property type="evidence" value="ECO:0007669"/>
    <property type="project" value="TreeGrafter"/>
</dbReference>
<dbReference type="GO" id="GO:0000981">
    <property type="term" value="F:DNA-binding transcription factor activity, RNA polymerase II-specific"/>
    <property type="evidence" value="ECO:0007669"/>
    <property type="project" value="InterPro"/>
</dbReference>
<name>A0A0D2C162_9EURO</name>
<dbReference type="GO" id="GO:0045944">
    <property type="term" value="P:positive regulation of transcription by RNA polymerase II"/>
    <property type="evidence" value="ECO:0007669"/>
    <property type="project" value="TreeGrafter"/>
</dbReference>
<evidence type="ECO:0000259" key="9">
    <source>
        <dbReference type="PROSITE" id="PS50048"/>
    </source>
</evidence>
<dbReference type="CDD" id="cd12148">
    <property type="entry name" value="fungal_TF_MHR"/>
    <property type="match status" value="1"/>
</dbReference>
<keyword evidence="11" id="KW-1185">Reference proteome</keyword>
<keyword evidence="3" id="KW-0862">Zinc</keyword>
<dbReference type="Pfam" id="PF04082">
    <property type="entry name" value="Fungal_trans"/>
    <property type="match status" value="1"/>
</dbReference>
<dbReference type="GO" id="GO:0005634">
    <property type="term" value="C:nucleus"/>
    <property type="evidence" value="ECO:0007669"/>
    <property type="project" value="UniProtKB-SubCell"/>
</dbReference>
<comment type="subcellular location">
    <subcellularLocation>
        <location evidence="1">Nucleus</location>
    </subcellularLocation>
</comment>
<keyword evidence="5" id="KW-0238">DNA-binding</keyword>
<dbReference type="PROSITE" id="PS50048">
    <property type="entry name" value="ZN2_CY6_FUNGAL_2"/>
    <property type="match status" value="1"/>
</dbReference>
<evidence type="ECO:0000313" key="11">
    <source>
        <dbReference type="Proteomes" id="UP000054342"/>
    </source>
</evidence>
<protein>
    <recommendedName>
        <fullName evidence="9">Zn(2)-C6 fungal-type domain-containing protein</fullName>
    </recommendedName>
</protein>
<evidence type="ECO:0000256" key="1">
    <source>
        <dbReference type="ARBA" id="ARBA00004123"/>
    </source>
</evidence>
<dbReference type="InterPro" id="IPR001138">
    <property type="entry name" value="Zn2Cys6_DnaBD"/>
</dbReference>
<dbReference type="InterPro" id="IPR036864">
    <property type="entry name" value="Zn2-C6_fun-type_DNA-bd_sf"/>
</dbReference>
<keyword evidence="6" id="KW-0804">Transcription</keyword>
<dbReference type="SUPFAM" id="SSF57701">
    <property type="entry name" value="Zn2/Cys6 DNA-binding domain"/>
    <property type="match status" value="1"/>
</dbReference>
<dbReference type="InterPro" id="IPR007219">
    <property type="entry name" value="XnlR_reg_dom"/>
</dbReference>
<dbReference type="InterPro" id="IPR052202">
    <property type="entry name" value="Yeast_MetPath_Reg"/>
</dbReference>
<feature type="region of interest" description="Disordered" evidence="8">
    <location>
        <begin position="76"/>
        <end position="100"/>
    </location>
</feature>
<dbReference type="HOGENOM" id="CLU_474898_0_0_1"/>
<sequence length="574" mass="64746">MEVNDPSQSSSRQGVACLHCRQRKKRCDRRAPKCSFCERRGYECIIPIPSAEKERPTQDISEQLRDEIASLERQLRERTADERTSSLQSNLPQPNIPATTALPVERSTTALGFETAVDLGVLGELNAATIYDRETYHLGRMIIRALSMDDDQTPDVPSSRALLVSATFLQDAELQPRRVPLGLLSLYLDNYFRHVHPTFPMLNESTVRQCLRTLCAVSSLTSAATDRVVLYLVLALGSLLSDKESSYDSCYSARFFHRALQEKITYRETIDTVHILVLFTLYSLFDTSAGSSWHLVDLAMRTSIILGLHHSSSSSSDAVASSDTDSTNDVTFWSVYLLDRWISLTLAQPVTLPNFEIRTRFPSTSQAHSTPFQRLCYWAFKFSDPDQLDHNAEEEVEFLTFEKTLPNSVSEGDYMSSLYTLIGLQLCTTHYQRTTNSARSTLRLPNESGIPQQVNTVEQLILTGIPMPWPSGYTTFQLTLTEIILFNNANRLFLLDGTKRLVDTLSTAYRLLMLLARRFERFSNHARLINDARTILCNPTMNNELNGFDFLAISRLYDLCNCALEPLGVAHGGT</sequence>
<evidence type="ECO:0000313" key="10">
    <source>
        <dbReference type="EMBL" id="KIW58481.1"/>
    </source>
</evidence>
<proteinExistence type="predicted"/>
<dbReference type="PANTHER" id="PTHR47782">
    <property type="entry name" value="ZN(II)2CYS6 TRANSCRIPTION FACTOR (EUROFUNG)-RELATED"/>
    <property type="match status" value="1"/>
</dbReference>
<dbReference type="Proteomes" id="UP000054342">
    <property type="component" value="Unassembled WGS sequence"/>
</dbReference>
<dbReference type="AlphaFoldDB" id="A0A0D2C162"/>
<dbReference type="OrthoDB" id="25921at2759"/>
<feature type="compositionally biased region" description="Polar residues" evidence="8">
    <location>
        <begin position="85"/>
        <end position="98"/>
    </location>
</feature>
<evidence type="ECO:0000256" key="6">
    <source>
        <dbReference type="ARBA" id="ARBA00023163"/>
    </source>
</evidence>
<dbReference type="Pfam" id="PF00172">
    <property type="entry name" value="Zn_clus"/>
    <property type="match status" value="1"/>
</dbReference>
<dbReference type="EMBL" id="KN847318">
    <property type="protein sequence ID" value="KIW58481.1"/>
    <property type="molecule type" value="Genomic_DNA"/>
</dbReference>
<dbReference type="PANTHER" id="PTHR47782:SF12">
    <property type="entry name" value="ZN(II)2CYS6 TRANSCRIPTION FACTOR (EUROFUNG)"/>
    <property type="match status" value="1"/>
</dbReference>
<keyword evidence="4" id="KW-0805">Transcription regulation</keyword>
<dbReference type="SMART" id="SM00066">
    <property type="entry name" value="GAL4"/>
    <property type="match status" value="1"/>
</dbReference>
<dbReference type="SMART" id="SM00906">
    <property type="entry name" value="Fungal_trans"/>
    <property type="match status" value="1"/>
</dbReference>